<dbReference type="HAMAP" id="MF_01924">
    <property type="entry name" value="A_A_dipeptidase"/>
    <property type="match status" value="1"/>
</dbReference>
<dbReference type="Pfam" id="PF01427">
    <property type="entry name" value="Peptidase_M15"/>
    <property type="match status" value="1"/>
</dbReference>
<keyword evidence="7 9" id="KW-0482">Metalloprotease</keyword>
<dbReference type="CDD" id="cd14817">
    <property type="entry name" value="D-Ala-D-Ala_dipeptidase_VanX"/>
    <property type="match status" value="1"/>
</dbReference>
<dbReference type="PATRIC" id="fig|1365251.3.peg.5054"/>
<dbReference type="GO" id="GO:0008270">
    <property type="term" value="F:zinc ion binding"/>
    <property type="evidence" value="ECO:0007669"/>
    <property type="project" value="UniProtKB-UniRule"/>
</dbReference>
<dbReference type="EC" id="3.4.13.22" evidence="9 10"/>
<evidence type="ECO:0000256" key="11">
    <source>
        <dbReference type="SAM" id="SignalP"/>
    </source>
</evidence>
<dbReference type="InterPro" id="IPR000755">
    <property type="entry name" value="A_A_dipeptidase"/>
</dbReference>
<comment type="similarity">
    <text evidence="9 10">Belongs to the peptidase M15D family.</text>
</comment>
<comment type="caution">
    <text evidence="12">The sequence shown here is derived from an EMBL/GenBank/DDBJ whole genome shotgun (WGS) entry which is preliminary data.</text>
</comment>
<dbReference type="OrthoDB" id="9801430at2"/>
<sequence length="225" mass="25422">MKTSVYGLVLIALSASKLSATELSTAEFVDITTKVPNIHTEIRYFTKDNFVGEKIDGYLAPKCLLSAAAASGVALAQRELNTFGLGLKVFDCYRPQMAVDHFVRWAKDLDDTKNKARYYPEVPKDKLFERGYIAARSGHSRGSTIDLTVVDLKTGRELDMGSGWDFFSKVSWPSYQGISTEQRANRMLLSKVMHTAGFKGLKEEWWHFTLVNEPHKTHYFTQPVQ</sequence>
<evidence type="ECO:0000313" key="12">
    <source>
        <dbReference type="EMBL" id="KZN45023.1"/>
    </source>
</evidence>
<keyword evidence="2 9" id="KW-0645">Protease</keyword>
<dbReference type="PIRSF" id="PIRSF026671">
    <property type="entry name" value="AA_dipeptidase"/>
    <property type="match status" value="1"/>
</dbReference>
<comment type="cofactor">
    <cofactor evidence="9">
        <name>Zn(2+)</name>
        <dbReference type="ChEBI" id="CHEBI:29105"/>
    </cofactor>
    <text evidence="9">Binds 1 zinc ion per subunit.</text>
</comment>
<feature type="binding site" evidence="9">
    <location>
        <position position="146"/>
    </location>
    <ligand>
        <name>Zn(2+)</name>
        <dbReference type="ChEBI" id="CHEBI:29105"/>
        <note>catalytic</note>
    </ligand>
</feature>
<keyword evidence="6 9" id="KW-0224">Dipeptidase</keyword>
<keyword evidence="5 9" id="KW-0862">Zinc</keyword>
<feature type="signal peptide" evidence="11">
    <location>
        <begin position="1"/>
        <end position="20"/>
    </location>
</feature>
<feature type="chain" id="PRO_5007831406" description="D-alanyl-D-alanine dipeptidase" evidence="11">
    <location>
        <begin position="21"/>
        <end position="225"/>
    </location>
</feature>
<feature type="site" description="Transition state stabilizer" evidence="9">
    <location>
        <position position="94"/>
    </location>
</feature>
<comment type="catalytic activity">
    <reaction evidence="1 9 10">
        <text>D-alanyl-D-alanine + H2O = 2 D-alanine</text>
        <dbReference type="Rhea" id="RHEA:20661"/>
        <dbReference type="ChEBI" id="CHEBI:15377"/>
        <dbReference type="ChEBI" id="CHEBI:57416"/>
        <dbReference type="ChEBI" id="CHEBI:57822"/>
        <dbReference type="EC" id="3.4.13.22"/>
    </reaction>
</comment>
<comment type="function">
    <text evidence="9 10">Catalyzes hydrolysis of the D-alanyl-D-alanine dipeptide.</text>
</comment>
<keyword evidence="3 9" id="KW-0479">Metal-binding</keyword>
<evidence type="ECO:0000256" key="10">
    <source>
        <dbReference type="PIRNR" id="PIRNR026671"/>
    </source>
</evidence>
<name>A0A162A6S6_9GAMM</name>
<dbReference type="RefSeq" id="WP_081216629.1">
    <property type="nucleotide sequence ID" value="NZ_AUXZ01000131.1"/>
</dbReference>
<dbReference type="Proteomes" id="UP000076503">
    <property type="component" value="Unassembled WGS sequence"/>
</dbReference>
<evidence type="ECO:0000256" key="5">
    <source>
        <dbReference type="ARBA" id="ARBA00022833"/>
    </source>
</evidence>
<dbReference type="PANTHER" id="PTHR43126:SF1">
    <property type="entry name" value="D-ALANYL-D-ALANINE DIPEPTIDASE"/>
    <property type="match status" value="1"/>
</dbReference>
<dbReference type="GO" id="GO:0006508">
    <property type="term" value="P:proteolysis"/>
    <property type="evidence" value="ECO:0007669"/>
    <property type="project" value="UniProtKB-KW"/>
</dbReference>
<dbReference type="PANTHER" id="PTHR43126">
    <property type="entry name" value="D-ALANYL-D-ALANINE DIPEPTIDASE"/>
    <property type="match status" value="1"/>
</dbReference>
<evidence type="ECO:0000256" key="3">
    <source>
        <dbReference type="ARBA" id="ARBA00022723"/>
    </source>
</evidence>
<feature type="active site" description="Proton donor/acceptor" evidence="9">
    <location>
        <position position="204"/>
    </location>
</feature>
<dbReference type="SUPFAM" id="SSF55166">
    <property type="entry name" value="Hedgehog/DD-peptidase"/>
    <property type="match status" value="1"/>
</dbReference>
<evidence type="ECO:0000256" key="8">
    <source>
        <dbReference type="ARBA" id="ARBA00023316"/>
    </source>
</evidence>
<keyword evidence="11" id="KW-0732">Signal</keyword>
<organism evidence="12 13">
    <name type="scientific">Pseudoalteromonas luteoviolacea H33</name>
    <dbReference type="NCBI Taxonomy" id="1365251"/>
    <lineage>
        <taxon>Bacteria</taxon>
        <taxon>Pseudomonadati</taxon>
        <taxon>Pseudomonadota</taxon>
        <taxon>Gammaproteobacteria</taxon>
        <taxon>Alteromonadales</taxon>
        <taxon>Pseudoalteromonadaceae</taxon>
        <taxon>Pseudoalteromonas</taxon>
    </lineage>
</organism>
<accession>A0A162A6S6</accession>
<reference evidence="12 13" key="1">
    <citation type="submission" date="2013-07" db="EMBL/GenBank/DDBJ databases">
        <title>Comparative Genomic and Metabolomic Analysis of Twelve Strains of Pseudoalteromonas luteoviolacea.</title>
        <authorList>
            <person name="Vynne N.G."/>
            <person name="Mansson M."/>
            <person name="Gram L."/>
        </authorList>
    </citation>
    <scope>NUCLEOTIDE SEQUENCE [LARGE SCALE GENOMIC DNA]</scope>
    <source>
        <strain evidence="12 13">H33</strain>
    </source>
</reference>
<dbReference type="GO" id="GO:0071555">
    <property type="term" value="P:cell wall organization"/>
    <property type="evidence" value="ECO:0007669"/>
    <property type="project" value="UniProtKB-KW"/>
</dbReference>
<evidence type="ECO:0000313" key="13">
    <source>
        <dbReference type="Proteomes" id="UP000076503"/>
    </source>
</evidence>
<evidence type="ECO:0000256" key="7">
    <source>
        <dbReference type="ARBA" id="ARBA00023049"/>
    </source>
</evidence>
<evidence type="ECO:0000256" key="1">
    <source>
        <dbReference type="ARBA" id="ARBA00001362"/>
    </source>
</evidence>
<gene>
    <name evidence="9" type="primary">ddpX</name>
    <name evidence="12" type="ORF">N476_25565</name>
</gene>
<dbReference type="EMBL" id="AUXZ01000131">
    <property type="protein sequence ID" value="KZN45023.1"/>
    <property type="molecule type" value="Genomic_DNA"/>
</dbReference>
<feature type="binding site" evidence="9">
    <location>
        <position position="139"/>
    </location>
    <ligand>
        <name>Zn(2+)</name>
        <dbReference type="ChEBI" id="CHEBI:29105"/>
        <note>catalytic</note>
    </ligand>
</feature>
<evidence type="ECO:0000256" key="6">
    <source>
        <dbReference type="ARBA" id="ARBA00022997"/>
    </source>
</evidence>
<dbReference type="GO" id="GO:0160237">
    <property type="term" value="F:D-Ala-D-Ala dipeptidase activity"/>
    <property type="evidence" value="ECO:0007669"/>
    <property type="project" value="UniProtKB-EC"/>
</dbReference>
<dbReference type="AlphaFoldDB" id="A0A162A6S6"/>
<keyword evidence="4 9" id="KW-0378">Hydrolase</keyword>
<protein>
    <recommendedName>
        <fullName evidence="9 10">D-alanyl-D-alanine dipeptidase</fullName>
        <shortName evidence="9 10">D-Ala-D-Ala dipeptidase</shortName>
        <ecNumber evidence="9 10">3.4.13.22</ecNumber>
    </recommendedName>
</protein>
<evidence type="ECO:0000256" key="9">
    <source>
        <dbReference type="HAMAP-Rule" id="MF_01924"/>
    </source>
</evidence>
<dbReference type="GO" id="GO:0008237">
    <property type="term" value="F:metallopeptidase activity"/>
    <property type="evidence" value="ECO:0007669"/>
    <property type="project" value="UniProtKB-KW"/>
</dbReference>
<feature type="binding site" evidence="9">
    <location>
        <position position="207"/>
    </location>
    <ligand>
        <name>Zn(2+)</name>
        <dbReference type="ChEBI" id="CHEBI:29105"/>
        <note>catalytic</note>
    </ligand>
</feature>
<dbReference type="InterPro" id="IPR009045">
    <property type="entry name" value="Zn_M74/Hedgehog-like"/>
</dbReference>
<dbReference type="Gene3D" id="3.30.1380.10">
    <property type="match status" value="1"/>
</dbReference>
<proteinExistence type="inferred from homology"/>
<evidence type="ECO:0000256" key="2">
    <source>
        <dbReference type="ARBA" id="ARBA00022670"/>
    </source>
</evidence>
<keyword evidence="8 10" id="KW-0961">Cell wall biogenesis/degradation</keyword>
<evidence type="ECO:0000256" key="4">
    <source>
        <dbReference type="ARBA" id="ARBA00022801"/>
    </source>
</evidence>